<reference evidence="1 2" key="1">
    <citation type="journal article" date="2023" name="bioRxiv">
        <title>High-quality genome assemblies of four members of thePodospora anserinaspecies complex.</title>
        <authorList>
            <person name="Ament-Velasquez S.L."/>
            <person name="Vogan A.A."/>
            <person name="Wallerman O."/>
            <person name="Hartmann F."/>
            <person name="Gautier V."/>
            <person name="Silar P."/>
            <person name="Giraud T."/>
            <person name="Johannesson H."/>
        </authorList>
    </citation>
    <scope>NUCLEOTIDE SEQUENCE [LARGE SCALE GENOMIC DNA]</scope>
    <source>
        <strain evidence="1 2">CBS 124.78</strain>
    </source>
</reference>
<dbReference type="RefSeq" id="XP_062799456.1">
    <property type="nucleotide sequence ID" value="XM_062940835.1"/>
</dbReference>
<dbReference type="GeneID" id="87961543"/>
<evidence type="ECO:0000313" key="1">
    <source>
        <dbReference type="EMBL" id="KAK4675986.1"/>
    </source>
</evidence>
<proteinExistence type="predicted"/>
<keyword evidence="2" id="KW-1185">Reference proteome</keyword>
<comment type="caution">
    <text evidence="1">The sequence shown here is derived from an EMBL/GenBank/DDBJ whole genome shotgun (WGS) entry which is preliminary data.</text>
</comment>
<name>A0ABR0I758_9PEZI</name>
<dbReference type="EMBL" id="JAFFHC010000005">
    <property type="protein sequence ID" value="KAK4675986.1"/>
    <property type="molecule type" value="Genomic_DNA"/>
</dbReference>
<sequence length="36" mass="4331">MASKNIFDWEAIWARLTRKPGTAHEFFYCSIKEVRQ</sequence>
<protein>
    <submittedName>
        <fullName evidence="1">Uncharacterized protein</fullName>
    </submittedName>
</protein>
<accession>A0ABR0I758</accession>
<evidence type="ECO:0000313" key="2">
    <source>
        <dbReference type="Proteomes" id="UP001323617"/>
    </source>
</evidence>
<gene>
    <name evidence="1" type="ORF">QC764_0083810</name>
</gene>
<organism evidence="1 2">
    <name type="scientific">Podospora pseudoanserina</name>
    <dbReference type="NCBI Taxonomy" id="2609844"/>
    <lineage>
        <taxon>Eukaryota</taxon>
        <taxon>Fungi</taxon>
        <taxon>Dikarya</taxon>
        <taxon>Ascomycota</taxon>
        <taxon>Pezizomycotina</taxon>
        <taxon>Sordariomycetes</taxon>
        <taxon>Sordariomycetidae</taxon>
        <taxon>Sordariales</taxon>
        <taxon>Podosporaceae</taxon>
        <taxon>Podospora</taxon>
    </lineage>
</organism>
<dbReference type="Proteomes" id="UP001323617">
    <property type="component" value="Unassembled WGS sequence"/>
</dbReference>